<dbReference type="EMBL" id="MDEO01000033">
    <property type="protein sequence ID" value="OCX16048.1"/>
    <property type="molecule type" value="Genomic_DNA"/>
</dbReference>
<comment type="caution">
    <text evidence="1">The sequence shown here is derived from an EMBL/GenBank/DDBJ whole genome shotgun (WGS) entry which is preliminary data.</text>
</comment>
<gene>
    <name evidence="1" type="ORF">QV13_14275</name>
</gene>
<evidence type="ECO:0008006" key="3">
    <source>
        <dbReference type="Google" id="ProtNLM"/>
    </source>
</evidence>
<organism evidence="1 2">
    <name type="scientific">Mesorhizobium hungaricum</name>
    <dbReference type="NCBI Taxonomy" id="1566387"/>
    <lineage>
        <taxon>Bacteria</taxon>
        <taxon>Pseudomonadati</taxon>
        <taxon>Pseudomonadota</taxon>
        <taxon>Alphaproteobacteria</taxon>
        <taxon>Hyphomicrobiales</taxon>
        <taxon>Phyllobacteriaceae</taxon>
        <taxon>Mesorhizobium</taxon>
    </lineage>
</organism>
<dbReference type="InterPro" id="IPR007358">
    <property type="entry name" value="Nucleoid_associated_NdpA"/>
</dbReference>
<sequence>MVWLEEINPGRFSDFFIDRIRSVNNGLPYVFSDASATRERLRRIATDSKHFQTESEKLAEDFQRLHGGSAAAGAFLLFQLAAAGAQFFALLKYDDEKVLTYELAEGRGGRKKVSLDALERTFVQNRDALQKSALVKLTEAGGELTVLDRRNQQNVARYFENFLDAVRQFDDAEATRKMVDVTRQVIRENRDLVSPQVYQEVTKRTFDAASAGGQVGVDDQKSFLDTVVGQALPPDHPLVAKFQSALRKQRLDGTPIKFDVSNVRPPSTLRYRTKNGIQIRVPSELKKVVTVEANRIIINDPLDVSYDDTDTRL</sequence>
<reference evidence="1 2" key="1">
    <citation type="submission" date="2016-08" db="EMBL/GenBank/DDBJ databases">
        <title>Whole genome sequence of Mesorhizobium sp. strain UASWS1009 isolated from industrial sewage.</title>
        <authorList>
            <person name="Crovadore J."/>
            <person name="Calmin G."/>
            <person name="Chablais R."/>
            <person name="Cochard B."/>
            <person name="Lefort F."/>
        </authorList>
    </citation>
    <scope>NUCLEOTIDE SEQUENCE [LARGE SCALE GENOMIC DNA]</scope>
    <source>
        <strain evidence="1 2">UASWS1009</strain>
    </source>
</reference>
<dbReference type="AlphaFoldDB" id="A0A1C2DMP7"/>
<proteinExistence type="predicted"/>
<accession>A0A1C2DMP7</accession>
<dbReference type="Proteomes" id="UP000094412">
    <property type="component" value="Unassembled WGS sequence"/>
</dbReference>
<protein>
    <recommendedName>
        <fullName evidence="3">Nucleoid-associated protein</fullName>
    </recommendedName>
</protein>
<evidence type="ECO:0000313" key="2">
    <source>
        <dbReference type="Proteomes" id="UP000094412"/>
    </source>
</evidence>
<keyword evidence="2" id="KW-1185">Reference proteome</keyword>
<name>A0A1C2DMP7_9HYPH</name>
<dbReference type="Pfam" id="PF04245">
    <property type="entry name" value="NA37"/>
    <property type="match status" value="1"/>
</dbReference>
<dbReference type="GO" id="GO:0009295">
    <property type="term" value="C:nucleoid"/>
    <property type="evidence" value="ECO:0007669"/>
    <property type="project" value="InterPro"/>
</dbReference>
<evidence type="ECO:0000313" key="1">
    <source>
        <dbReference type="EMBL" id="OCX16048.1"/>
    </source>
</evidence>